<dbReference type="RefSeq" id="WP_263335621.1">
    <property type="nucleotide sequence ID" value="NZ_JAGSYH010000003.1"/>
</dbReference>
<proteinExistence type="inferred from homology"/>
<evidence type="ECO:0000313" key="14">
    <source>
        <dbReference type="Proteomes" id="UP001596091"/>
    </source>
</evidence>
<comment type="subcellular location">
    <subcellularLocation>
        <location evidence="1 8">Cell outer membrane</location>
        <topology evidence="1 8">Multi-pass membrane protein</topology>
    </subcellularLocation>
</comment>
<comment type="similarity">
    <text evidence="8 9">Belongs to the TonB-dependent receptor family.</text>
</comment>
<dbReference type="Pfam" id="PF00593">
    <property type="entry name" value="TonB_dep_Rec_b-barrel"/>
    <property type="match status" value="1"/>
</dbReference>
<keyword evidence="14" id="KW-1185">Reference proteome</keyword>
<comment type="caution">
    <text evidence="13">The sequence shown here is derived from an EMBL/GenBank/DDBJ whole genome shotgun (WGS) entry which is preliminary data.</text>
</comment>
<dbReference type="InterPro" id="IPR036942">
    <property type="entry name" value="Beta-barrel_TonB_sf"/>
</dbReference>
<keyword evidence="2 8" id="KW-0813">Transport</keyword>
<evidence type="ECO:0000256" key="2">
    <source>
        <dbReference type="ARBA" id="ARBA00022448"/>
    </source>
</evidence>
<dbReference type="PANTHER" id="PTHR32552:SF83">
    <property type="entry name" value="BLR3904 PROTEIN"/>
    <property type="match status" value="1"/>
</dbReference>
<dbReference type="InterPro" id="IPR012910">
    <property type="entry name" value="Plug_dom"/>
</dbReference>
<dbReference type="Proteomes" id="UP001596091">
    <property type="component" value="Unassembled WGS sequence"/>
</dbReference>
<feature type="domain" description="TonB-dependent receptor plug" evidence="12">
    <location>
        <begin position="88"/>
        <end position="186"/>
    </location>
</feature>
<feature type="signal peptide" evidence="10">
    <location>
        <begin position="1"/>
        <end position="36"/>
    </location>
</feature>
<keyword evidence="3 8" id="KW-1134">Transmembrane beta strand</keyword>
<dbReference type="InterPro" id="IPR037066">
    <property type="entry name" value="Plug_dom_sf"/>
</dbReference>
<gene>
    <name evidence="13" type="ORF">ACFPT7_08940</name>
</gene>
<accession>A0ABW1EEX3</accession>
<feature type="chain" id="PRO_5046360584" evidence="10">
    <location>
        <begin position="37"/>
        <end position="781"/>
    </location>
</feature>
<keyword evidence="4 8" id="KW-0812">Transmembrane</keyword>
<evidence type="ECO:0000256" key="8">
    <source>
        <dbReference type="PROSITE-ProRule" id="PRU01360"/>
    </source>
</evidence>
<dbReference type="Gene3D" id="2.40.170.20">
    <property type="entry name" value="TonB-dependent receptor, beta-barrel domain"/>
    <property type="match status" value="1"/>
</dbReference>
<evidence type="ECO:0000256" key="10">
    <source>
        <dbReference type="SAM" id="SignalP"/>
    </source>
</evidence>
<dbReference type="PROSITE" id="PS52016">
    <property type="entry name" value="TONB_DEPENDENT_REC_3"/>
    <property type="match status" value="1"/>
</dbReference>
<protein>
    <submittedName>
        <fullName evidence="13">TonB-dependent siderophore receptor</fullName>
    </submittedName>
</protein>
<evidence type="ECO:0000256" key="4">
    <source>
        <dbReference type="ARBA" id="ARBA00022692"/>
    </source>
</evidence>
<dbReference type="SUPFAM" id="SSF56935">
    <property type="entry name" value="Porins"/>
    <property type="match status" value="1"/>
</dbReference>
<evidence type="ECO:0000256" key="5">
    <source>
        <dbReference type="ARBA" id="ARBA00023077"/>
    </source>
</evidence>
<name>A0ABW1EEX3_9BACT</name>
<dbReference type="EMBL" id="JBHSPH010000002">
    <property type="protein sequence ID" value="MFC5862411.1"/>
    <property type="molecule type" value="Genomic_DNA"/>
</dbReference>
<evidence type="ECO:0000256" key="9">
    <source>
        <dbReference type="RuleBase" id="RU003357"/>
    </source>
</evidence>
<dbReference type="Gene3D" id="2.170.130.10">
    <property type="entry name" value="TonB-dependent receptor, plug domain"/>
    <property type="match status" value="1"/>
</dbReference>
<dbReference type="PANTHER" id="PTHR32552">
    <property type="entry name" value="FERRICHROME IRON RECEPTOR-RELATED"/>
    <property type="match status" value="1"/>
</dbReference>
<dbReference type="Pfam" id="PF07715">
    <property type="entry name" value="Plug"/>
    <property type="match status" value="1"/>
</dbReference>
<keyword evidence="5 9" id="KW-0798">TonB box</keyword>
<keyword evidence="6 8" id="KW-0472">Membrane</keyword>
<evidence type="ECO:0000256" key="3">
    <source>
        <dbReference type="ARBA" id="ARBA00022452"/>
    </source>
</evidence>
<evidence type="ECO:0000256" key="6">
    <source>
        <dbReference type="ARBA" id="ARBA00023136"/>
    </source>
</evidence>
<reference evidence="14" key="1">
    <citation type="journal article" date="2019" name="Int. J. Syst. Evol. Microbiol.">
        <title>The Global Catalogue of Microorganisms (GCM) 10K type strain sequencing project: providing services to taxonomists for standard genome sequencing and annotation.</title>
        <authorList>
            <consortium name="The Broad Institute Genomics Platform"/>
            <consortium name="The Broad Institute Genome Sequencing Center for Infectious Disease"/>
            <person name="Wu L."/>
            <person name="Ma J."/>
        </authorList>
    </citation>
    <scope>NUCLEOTIDE SEQUENCE [LARGE SCALE GENOMIC DNA]</scope>
    <source>
        <strain evidence="14">JCM 4087</strain>
    </source>
</reference>
<keyword evidence="7 8" id="KW-0998">Cell outer membrane</keyword>
<evidence type="ECO:0000259" key="11">
    <source>
        <dbReference type="Pfam" id="PF00593"/>
    </source>
</evidence>
<evidence type="ECO:0000256" key="7">
    <source>
        <dbReference type="ARBA" id="ARBA00023237"/>
    </source>
</evidence>
<keyword evidence="13" id="KW-0675">Receptor</keyword>
<organism evidence="13 14">
    <name type="scientific">Acidicapsa dinghuensis</name>
    <dbReference type="NCBI Taxonomy" id="2218256"/>
    <lineage>
        <taxon>Bacteria</taxon>
        <taxon>Pseudomonadati</taxon>
        <taxon>Acidobacteriota</taxon>
        <taxon>Terriglobia</taxon>
        <taxon>Terriglobales</taxon>
        <taxon>Acidobacteriaceae</taxon>
        <taxon>Acidicapsa</taxon>
    </lineage>
</organism>
<dbReference type="InterPro" id="IPR000531">
    <property type="entry name" value="Beta-barrel_TonB"/>
</dbReference>
<dbReference type="InterPro" id="IPR039426">
    <property type="entry name" value="TonB-dep_rcpt-like"/>
</dbReference>
<evidence type="ECO:0000256" key="1">
    <source>
        <dbReference type="ARBA" id="ARBA00004571"/>
    </source>
</evidence>
<feature type="domain" description="TonB-dependent receptor-like beta-barrel" evidence="11">
    <location>
        <begin position="269"/>
        <end position="746"/>
    </location>
</feature>
<sequence>MFDLAVPRFFRLKQRNRSCRIIILALCCVYAIHGYAQQSASTQASAQDEQQSAQTVKPVTTTVVVTGQAPDDYLPQENSVGSLDNLPLAETPITVTVMTRDLLNDQVSRLLSDVVKNDASVGEDYAPVGYYGDYQIRGFTIDLATGFQINGMPVAGEQDVPLENKQSVEILKGIAGIESGVTTAGGLFNYVTKRPAVVKTVELATDHRGTAFADLDLGALFGAQKQFGVRTNMAGEDIHTYVESANGWRGLGTLSTDWKISPVAMLKTDFEYQHKRERSVAGYQLLGGDEVPSLSSVFPSVMLGNQIWSKPNIFDAINTDARLDLDVTPIWHVYEQANYSHSLIDDDVIYPYGCYYEAACDPTQGGTAPPYFFAPDGTYDIYDYRDPGERRYDSTGEVIAAGRIRTGAIEHNLVFGGSIFHRGVYLPGAPGPDAPDTVQDGAVYTYIGSENIYQSNVIYPIESPVQQAGPLSIADFNHQSAGIVQDRIELPERVRLTAGGRYASVSDFNYASARGIWLPQYSVTWSSVNNLMLYGSYSVLLSLGPQAPFWAINGSAYLAPFFTRQSEIGAKFEPGQKILLSADVFRMRAPFFYPKVISQPDAFCTDVTEVGQCFEADGHETHDGAEITAQGKAASWARLSFSAAGISAVSDDSGTIAFNGKQVINAPKFKTTLFADLAWLSAHAPQWKGFSFADFHLMPGWSYTDRKFATRDDAVSVGGYNLFNIGASYHPGGEQGRVAVHLYADNVLDKRYWKDTGASYGDTFIHLGAPTTVRLSMQYKF</sequence>
<evidence type="ECO:0000259" key="12">
    <source>
        <dbReference type="Pfam" id="PF07715"/>
    </source>
</evidence>
<keyword evidence="10" id="KW-0732">Signal</keyword>
<evidence type="ECO:0000313" key="13">
    <source>
        <dbReference type="EMBL" id="MFC5862411.1"/>
    </source>
</evidence>